<dbReference type="InterPro" id="IPR005467">
    <property type="entry name" value="His_kinase_dom"/>
</dbReference>
<keyword evidence="5" id="KW-0418">Kinase</keyword>
<evidence type="ECO:0000256" key="3">
    <source>
        <dbReference type="ARBA" id="ARBA00022553"/>
    </source>
</evidence>
<reference evidence="11 12" key="1">
    <citation type="submission" date="2018-03" db="EMBL/GenBank/DDBJ databases">
        <title>Genomic Encyclopedia of Archaeal and Bacterial Type Strains, Phase II (KMG-II): from individual species to whole genera.</title>
        <authorList>
            <person name="Goeker M."/>
        </authorList>
    </citation>
    <scope>NUCLEOTIDE SEQUENCE [LARGE SCALE GENOMIC DNA]</scope>
    <source>
        <strain evidence="11 12">DSM 27267</strain>
    </source>
</reference>
<dbReference type="Pfam" id="PF02518">
    <property type="entry name" value="HATPase_c"/>
    <property type="match status" value="1"/>
</dbReference>
<protein>
    <recommendedName>
        <fullName evidence="2">histidine kinase</fullName>
        <ecNumber evidence="2">2.7.13.3</ecNumber>
    </recommendedName>
</protein>
<dbReference type="CDD" id="cd00082">
    <property type="entry name" value="HisKA"/>
    <property type="match status" value="1"/>
</dbReference>
<evidence type="ECO:0000256" key="1">
    <source>
        <dbReference type="ARBA" id="ARBA00000085"/>
    </source>
</evidence>
<dbReference type="PROSITE" id="PS50109">
    <property type="entry name" value="HIS_KIN"/>
    <property type="match status" value="1"/>
</dbReference>
<accession>A0A2P8C9P0</accession>
<dbReference type="PROSITE" id="PS50112">
    <property type="entry name" value="PAS"/>
    <property type="match status" value="1"/>
</dbReference>
<dbReference type="Proteomes" id="UP000396862">
    <property type="component" value="Unassembled WGS sequence"/>
</dbReference>
<feature type="transmembrane region" description="Helical" evidence="7">
    <location>
        <begin position="355"/>
        <end position="378"/>
    </location>
</feature>
<evidence type="ECO:0000259" key="8">
    <source>
        <dbReference type="PROSITE" id="PS50109"/>
    </source>
</evidence>
<dbReference type="InterPro" id="IPR050736">
    <property type="entry name" value="Sensor_HK_Regulatory"/>
</dbReference>
<dbReference type="InterPro" id="IPR004010">
    <property type="entry name" value="Double_Cache_2"/>
</dbReference>
<dbReference type="NCBIfam" id="TIGR00229">
    <property type="entry name" value="sensory_box"/>
    <property type="match status" value="1"/>
</dbReference>
<dbReference type="GO" id="GO:0000155">
    <property type="term" value="F:phosphorelay sensor kinase activity"/>
    <property type="evidence" value="ECO:0007669"/>
    <property type="project" value="InterPro"/>
</dbReference>
<dbReference type="RefSeq" id="WP_106542989.1">
    <property type="nucleotide sequence ID" value="NZ_BLAU01000001.1"/>
</dbReference>
<dbReference type="Proteomes" id="UP000240621">
    <property type="component" value="Unassembled WGS sequence"/>
</dbReference>
<dbReference type="InterPro" id="IPR036097">
    <property type="entry name" value="HisK_dim/P_sf"/>
</dbReference>
<keyword evidence="4" id="KW-0808">Transferase</keyword>
<dbReference type="EC" id="2.7.13.3" evidence="2"/>
<keyword evidence="7" id="KW-0812">Transmembrane</keyword>
<dbReference type="InterPro" id="IPR036890">
    <property type="entry name" value="HATPase_C_sf"/>
</dbReference>
<comment type="catalytic activity">
    <reaction evidence="1">
        <text>ATP + protein L-histidine = ADP + protein N-phospho-L-histidine.</text>
        <dbReference type="EC" id="2.7.13.3"/>
    </reaction>
</comment>
<dbReference type="InterPro" id="IPR004358">
    <property type="entry name" value="Sig_transdc_His_kin-like_C"/>
</dbReference>
<dbReference type="PRINTS" id="PR00344">
    <property type="entry name" value="BCTRLSENSOR"/>
</dbReference>
<dbReference type="SMART" id="SM00091">
    <property type="entry name" value="PAS"/>
    <property type="match status" value="1"/>
</dbReference>
<keyword evidence="7" id="KW-0472">Membrane</keyword>
<dbReference type="InterPro" id="IPR035965">
    <property type="entry name" value="PAS-like_dom_sf"/>
</dbReference>
<proteinExistence type="predicted"/>
<sequence>MKEKMWERLKFFKSVSMPGFFGRAFFITFLVTFLLVFIVYNFSEWHSFRVNREHRINQIFNQEESNLESRVDGEIKYITYRREEYIDNLKSSLSRSVESASSMAESMWSKYKNVYPEHRVREMILTSLSAYIGPGMKGKLFVNTLDGKSLIFPGKGVGKGISLKSFQDSLGNYVVRKELNLLRKKDSGFLEYYNSDNHELDKIAYIQRVDDLGWYIGHRVYPGDFKSDIQQSIVHKLTEQWKNTGDVIFINKFDGTPVIMDGVPYSGNMNLVTNAPQSKTTVFQQELNLVKQNQQGGFFRCNWYNHVSQTSDSIMVYVRSVPEWNWIVGGVAYLSDARKKAESEGQQLKRRYYKAIVTTLVVLALFSLIFFVFLNYYFRRFYADINWFITYFKHPKGHFIPTEKIHFKEIRSLGESANQMMATRLQIEDELIFNQKALKHLFNVAPVAMIVVVDEDQIEMANHAFEELFEYSQKEVVGMSLSSLICKDNSEWISVKNIGTDGSHTSVERELVRYTRTGQKLLVSAIFTVLSSNEGKNQMLHIYRNITDERNREIQLKSALHKAKEADQLKSAFLANMSHEIRTPMNAIFGFSELLGDSDITPVEQELYIKYIQKSGDTLLHLIDDIIDFSKIEAGQLALAKEPFSVNKSLIDLIRLYQKMVAEERDGKVEMSFQSNLPDALKITSDVVRVRQILSNLLSNAFKFTSEGHIAVKYLLEGNFVVFRVEDSGIGIEKKNQQLIFERFRQAEPAYNRSFGGAGLGLSICKGLVELLGGELGVESEFGKGSVFYFTIPLD</sequence>
<dbReference type="SUPFAM" id="SSF55874">
    <property type="entry name" value="ATPase domain of HSP90 chaperone/DNA topoisomerase II/histidine kinase"/>
    <property type="match status" value="1"/>
</dbReference>
<feature type="domain" description="PAS" evidence="9">
    <location>
        <begin position="434"/>
        <end position="481"/>
    </location>
</feature>
<dbReference type="SUPFAM" id="SSF55785">
    <property type="entry name" value="PYP-like sensor domain (PAS domain)"/>
    <property type="match status" value="1"/>
</dbReference>
<keyword evidence="3" id="KW-0597">Phosphoprotein</keyword>
<evidence type="ECO:0000313" key="13">
    <source>
        <dbReference type="Proteomes" id="UP000396862"/>
    </source>
</evidence>
<gene>
    <name evidence="11" type="ORF">CLV93_10885</name>
    <name evidence="10" type="ORF">JCM18694_14560</name>
</gene>
<evidence type="ECO:0000256" key="5">
    <source>
        <dbReference type="ARBA" id="ARBA00022777"/>
    </source>
</evidence>
<keyword evidence="6" id="KW-0902">Two-component regulatory system</keyword>
<dbReference type="SMART" id="SM00387">
    <property type="entry name" value="HATPase_c"/>
    <property type="match status" value="1"/>
</dbReference>
<keyword evidence="7" id="KW-1133">Transmembrane helix</keyword>
<reference evidence="10 13" key="2">
    <citation type="submission" date="2019-10" db="EMBL/GenBank/DDBJ databases">
        <title>Prolixibacter strains distinguished by the presence of nitrate reductase genes were adept at nitrate-dependent anaerobic corrosion of metallic iron and carbon steel.</title>
        <authorList>
            <person name="Iino T."/>
            <person name="Shono N."/>
            <person name="Ito K."/>
            <person name="Nakamura R."/>
            <person name="Sueoka K."/>
            <person name="Harayama S."/>
            <person name="Ohkuma M."/>
        </authorList>
    </citation>
    <scope>NUCLEOTIDE SEQUENCE [LARGE SCALE GENOMIC DNA]</scope>
    <source>
        <strain evidence="10 13">MIC1-1</strain>
    </source>
</reference>
<evidence type="ECO:0000313" key="12">
    <source>
        <dbReference type="Proteomes" id="UP000240621"/>
    </source>
</evidence>
<dbReference type="Pfam" id="PF00512">
    <property type="entry name" value="HisKA"/>
    <property type="match status" value="1"/>
</dbReference>
<evidence type="ECO:0000256" key="4">
    <source>
        <dbReference type="ARBA" id="ARBA00022679"/>
    </source>
</evidence>
<dbReference type="Gene3D" id="1.10.287.130">
    <property type="match status" value="1"/>
</dbReference>
<dbReference type="EMBL" id="BLAU01000001">
    <property type="protein sequence ID" value="GET21210.1"/>
    <property type="molecule type" value="Genomic_DNA"/>
</dbReference>
<dbReference type="InterPro" id="IPR003594">
    <property type="entry name" value="HATPase_dom"/>
</dbReference>
<dbReference type="OrthoDB" id="9796457at2"/>
<dbReference type="PANTHER" id="PTHR43711:SF31">
    <property type="entry name" value="HISTIDINE KINASE"/>
    <property type="match status" value="1"/>
</dbReference>
<dbReference type="EMBL" id="PYGC01000008">
    <property type="protein sequence ID" value="PSK81687.1"/>
    <property type="molecule type" value="Genomic_DNA"/>
</dbReference>
<name>A0A2P8C9P0_9BACT</name>
<dbReference type="CDD" id="cd00130">
    <property type="entry name" value="PAS"/>
    <property type="match status" value="1"/>
</dbReference>
<dbReference type="InterPro" id="IPR000014">
    <property type="entry name" value="PAS"/>
</dbReference>
<keyword evidence="13" id="KW-1185">Reference proteome</keyword>
<dbReference type="Pfam" id="PF13426">
    <property type="entry name" value="PAS_9"/>
    <property type="match status" value="1"/>
</dbReference>
<dbReference type="Pfam" id="PF08269">
    <property type="entry name" value="dCache_2"/>
    <property type="match status" value="1"/>
</dbReference>
<dbReference type="Gene3D" id="3.30.565.10">
    <property type="entry name" value="Histidine kinase-like ATPase, C-terminal domain"/>
    <property type="match status" value="1"/>
</dbReference>
<dbReference type="SMART" id="SM00388">
    <property type="entry name" value="HisKA"/>
    <property type="match status" value="1"/>
</dbReference>
<feature type="transmembrane region" description="Helical" evidence="7">
    <location>
        <begin position="20"/>
        <end position="42"/>
    </location>
</feature>
<comment type="caution">
    <text evidence="11">The sequence shown here is derived from an EMBL/GenBank/DDBJ whole genome shotgun (WGS) entry which is preliminary data.</text>
</comment>
<evidence type="ECO:0000256" key="6">
    <source>
        <dbReference type="ARBA" id="ARBA00023012"/>
    </source>
</evidence>
<dbReference type="FunFam" id="3.30.565.10:FF:000010">
    <property type="entry name" value="Sensor histidine kinase RcsC"/>
    <property type="match status" value="1"/>
</dbReference>
<dbReference type="Gene3D" id="3.30.450.20">
    <property type="entry name" value="PAS domain"/>
    <property type="match status" value="3"/>
</dbReference>
<evidence type="ECO:0000313" key="11">
    <source>
        <dbReference type="EMBL" id="PSK81687.1"/>
    </source>
</evidence>
<dbReference type="InterPro" id="IPR003661">
    <property type="entry name" value="HisK_dim/P_dom"/>
</dbReference>
<dbReference type="AlphaFoldDB" id="A0A2P8C9P0"/>
<evidence type="ECO:0000259" key="9">
    <source>
        <dbReference type="PROSITE" id="PS50112"/>
    </source>
</evidence>
<dbReference type="CDD" id="cd16922">
    <property type="entry name" value="HATPase_EvgS-ArcB-TorS-like"/>
    <property type="match status" value="1"/>
</dbReference>
<dbReference type="SUPFAM" id="SSF47384">
    <property type="entry name" value="Homodimeric domain of signal transducing histidine kinase"/>
    <property type="match status" value="1"/>
</dbReference>
<evidence type="ECO:0000256" key="2">
    <source>
        <dbReference type="ARBA" id="ARBA00012438"/>
    </source>
</evidence>
<organism evidence="11 12">
    <name type="scientific">Prolixibacter denitrificans</name>
    <dbReference type="NCBI Taxonomy" id="1541063"/>
    <lineage>
        <taxon>Bacteria</taxon>
        <taxon>Pseudomonadati</taxon>
        <taxon>Bacteroidota</taxon>
        <taxon>Bacteroidia</taxon>
        <taxon>Marinilabiliales</taxon>
        <taxon>Prolixibacteraceae</taxon>
        <taxon>Prolixibacter</taxon>
    </lineage>
</organism>
<evidence type="ECO:0000256" key="7">
    <source>
        <dbReference type="SAM" id="Phobius"/>
    </source>
</evidence>
<feature type="domain" description="Histidine kinase" evidence="8">
    <location>
        <begin position="576"/>
        <end position="795"/>
    </location>
</feature>
<dbReference type="PANTHER" id="PTHR43711">
    <property type="entry name" value="TWO-COMPONENT HISTIDINE KINASE"/>
    <property type="match status" value="1"/>
</dbReference>
<evidence type="ECO:0000313" key="10">
    <source>
        <dbReference type="EMBL" id="GET21210.1"/>
    </source>
</evidence>